<name>A0A5A7UBR7_CUCMM</name>
<evidence type="ECO:0000313" key="2">
    <source>
        <dbReference type="EMBL" id="KAA0051065.1"/>
    </source>
</evidence>
<organism evidence="2 3">
    <name type="scientific">Cucumis melo var. makuwa</name>
    <name type="common">Oriental melon</name>
    <dbReference type="NCBI Taxonomy" id="1194695"/>
    <lineage>
        <taxon>Eukaryota</taxon>
        <taxon>Viridiplantae</taxon>
        <taxon>Streptophyta</taxon>
        <taxon>Embryophyta</taxon>
        <taxon>Tracheophyta</taxon>
        <taxon>Spermatophyta</taxon>
        <taxon>Magnoliopsida</taxon>
        <taxon>eudicotyledons</taxon>
        <taxon>Gunneridae</taxon>
        <taxon>Pentapetalae</taxon>
        <taxon>rosids</taxon>
        <taxon>fabids</taxon>
        <taxon>Cucurbitales</taxon>
        <taxon>Cucurbitaceae</taxon>
        <taxon>Benincaseae</taxon>
        <taxon>Cucumis</taxon>
    </lineage>
</organism>
<dbReference type="Proteomes" id="UP000321393">
    <property type="component" value="Unassembled WGS sequence"/>
</dbReference>
<dbReference type="OrthoDB" id="618098at2759"/>
<feature type="compositionally biased region" description="Polar residues" evidence="1">
    <location>
        <begin position="33"/>
        <end position="47"/>
    </location>
</feature>
<comment type="caution">
    <text evidence="2">The sequence shown here is derived from an EMBL/GenBank/DDBJ whole genome shotgun (WGS) entry which is preliminary data.</text>
</comment>
<sequence>MGDGLLINVESNESVGYEGFDIPDGNEEFPSMAGSSGSKKNRGSQQEGEIEVIHMALESLSVRTTNSGRLRSGLHAPLPMTTMLEPTSLDRALLQRHLFSRMDDMRGFIQMPDDERQTFCRVLLGDISR</sequence>
<feature type="region of interest" description="Disordered" evidence="1">
    <location>
        <begin position="16"/>
        <end position="48"/>
    </location>
</feature>
<evidence type="ECO:0000313" key="3">
    <source>
        <dbReference type="Proteomes" id="UP000321393"/>
    </source>
</evidence>
<accession>A0A5A7UBR7</accession>
<proteinExistence type="predicted"/>
<dbReference type="EMBL" id="SSTE01011379">
    <property type="protein sequence ID" value="KAA0051065.1"/>
    <property type="molecule type" value="Genomic_DNA"/>
</dbReference>
<protein>
    <submittedName>
        <fullName evidence="2">Retrotransposon protein</fullName>
    </submittedName>
</protein>
<reference evidence="2 3" key="1">
    <citation type="submission" date="2019-08" db="EMBL/GenBank/DDBJ databases">
        <title>Draft genome sequences of two oriental melons (Cucumis melo L. var makuwa).</title>
        <authorList>
            <person name="Kwon S.-Y."/>
        </authorList>
    </citation>
    <scope>NUCLEOTIDE SEQUENCE [LARGE SCALE GENOMIC DNA]</scope>
    <source>
        <strain evidence="3">cv. SW 3</strain>
        <tissue evidence="2">Leaf</tissue>
    </source>
</reference>
<dbReference type="AlphaFoldDB" id="A0A5A7UBR7"/>
<evidence type="ECO:0000256" key="1">
    <source>
        <dbReference type="SAM" id="MobiDB-lite"/>
    </source>
</evidence>
<gene>
    <name evidence="2" type="ORF">E6C27_scaffold678G00220</name>
</gene>